<sequence length="303" mass="33442">MHLSNDSSDEGDGWHVLPHDQLHPQATLGPLPCLLVQFHLMVDGKLRVEEEPVAVLGFAPYDMRRGSYSVLLPMEAVNAATLHVAIPPEHRRYILWSDAVASDITEALEEGRSLLQFDGHPSNAIKLVILDQRRPAPHVRVLLEQADGTPAGTERQVPLGYLWSSHDLCENCRQWGAAAGCEGPAPPLAIVVDGRRSYLPLLLDSRITEGPGPVVLRARPAAVMPVFIKSMNGMVTALDVHPQYTVHELKLLYAAHSGLPPHLLQLICPGRLLLDDRELQQYSIRPQDTIMTLLRLRGGQEVT</sequence>
<dbReference type="Pfam" id="PF00240">
    <property type="entry name" value="ubiquitin"/>
    <property type="match status" value="1"/>
</dbReference>
<dbReference type="InterPro" id="IPR029071">
    <property type="entry name" value="Ubiquitin-like_domsf"/>
</dbReference>
<dbReference type="PROSITE" id="PS50053">
    <property type="entry name" value="UBIQUITIN_2"/>
    <property type="match status" value="1"/>
</dbReference>
<accession>A0A9W6BFD0</accession>
<dbReference type="SMART" id="SM00213">
    <property type="entry name" value="UBQ"/>
    <property type="match status" value="1"/>
</dbReference>
<name>A0A9W6BFD0_9CHLO</name>
<dbReference type="Gene3D" id="3.10.20.90">
    <property type="entry name" value="Phosphatidylinositol 3-kinase Catalytic Subunit, Chain A, domain 1"/>
    <property type="match status" value="1"/>
</dbReference>
<comment type="caution">
    <text evidence="2">The sequence shown here is derived from an EMBL/GenBank/DDBJ whole genome shotgun (WGS) entry which is preliminary data.</text>
</comment>
<dbReference type="Proteomes" id="UP001165080">
    <property type="component" value="Unassembled WGS sequence"/>
</dbReference>
<dbReference type="SUPFAM" id="SSF54236">
    <property type="entry name" value="Ubiquitin-like"/>
    <property type="match status" value="1"/>
</dbReference>
<dbReference type="AlphaFoldDB" id="A0A9W6BFD0"/>
<reference evidence="2 3" key="1">
    <citation type="journal article" date="2023" name="Commun. Biol.">
        <title>Reorganization of the ancestral sex-determining regions during the evolution of trioecy in Pleodorina starrii.</title>
        <authorList>
            <person name="Takahashi K."/>
            <person name="Suzuki S."/>
            <person name="Kawai-Toyooka H."/>
            <person name="Yamamoto K."/>
            <person name="Hamaji T."/>
            <person name="Ootsuki R."/>
            <person name="Yamaguchi H."/>
            <person name="Kawachi M."/>
            <person name="Higashiyama T."/>
            <person name="Nozaki H."/>
        </authorList>
    </citation>
    <scope>NUCLEOTIDE SEQUENCE [LARGE SCALE GENOMIC DNA]</scope>
    <source>
        <strain evidence="2 3">NIES-4479</strain>
    </source>
</reference>
<evidence type="ECO:0000313" key="3">
    <source>
        <dbReference type="Proteomes" id="UP001165080"/>
    </source>
</evidence>
<protein>
    <recommendedName>
        <fullName evidence="1">Ubiquitin-like domain-containing protein</fullName>
    </recommendedName>
</protein>
<proteinExistence type="predicted"/>
<feature type="domain" description="Ubiquitin-like" evidence="1">
    <location>
        <begin position="224"/>
        <end position="299"/>
    </location>
</feature>
<evidence type="ECO:0000313" key="2">
    <source>
        <dbReference type="EMBL" id="GLC50557.1"/>
    </source>
</evidence>
<dbReference type="EMBL" id="BRXU01000003">
    <property type="protein sequence ID" value="GLC50557.1"/>
    <property type="molecule type" value="Genomic_DNA"/>
</dbReference>
<evidence type="ECO:0000259" key="1">
    <source>
        <dbReference type="PROSITE" id="PS50053"/>
    </source>
</evidence>
<keyword evidence="3" id="KW-1185">Reference proteome</keyword>
<gene>
    <name evidence="2" type="primary">PLEST010435</name>
    <name evidence="2" type="ORF">PLESTB_000393000</name>
</gene>
<dbReference type="InterPro" id="IPR000626">
    <property type="entry name" value="Ubiquitin-like_dom"/>
</dbReference>
<organism evidence="2 3">
    <name type="scientific">Pleodorina starrii</name>
    <dbReference type="NCBI Taxonomy" id="330485"/>
    <lineage>
        <taxon>Eukaryota</taxon>
        <taxon>Viridiplantae</taxon>
        <taxon>Chlorophyta</taxon>
        <taxon>core chlorophytes</taxon>
        <taxon>Chlorophyceae</taxon>
        <taxon>CS clade</taxon>
        <taxon>Chlamydomonadales</taxon>
        <taxon>Volvocaceae</taxon>
        <taxon>Pleodorina</taxon>
    </lineage>
</organism>